<organism evidence="1">
    <name type="scientific">Synechococcus elongatus PCC 11802</name>
    <dbReference type="NCBI Taxonomy" id="2283154"/>
    <lineage>
        <taxon>Bacteria</taxon>
        <taxon>Bacillati</taxon>
        <taxon>Cyanobacteriota</taxon>
        <taxon>Cyanophyceae</taxon>
        <taxon>Synechococcales</taxon>
        <taxon>Synechococcaceae</taxon>
        <taxon>Synechococcus</taxon>
    </lineage>
</organism>
<proteinExistence type="predicted"/>
<reference evidence="1" key="1">
    <citation type="submission" date="2024-01" db="EMBL/GenBank/DDBJ databases">
        <title>Synechococcus elongatus PCC 11802, a close yet different native of Synechococcus elongatus PCC 11801.</title>
        <authorList>
            <person name="Jaiswal D."/>
            <person name="Sengupta A."/>
            <person name="Sengupta S."/>
            <person name="Pakrasi H.B."/>
            <person name="Wangikar P."/>
        </authorList>
    </citation>
    <scope>NUCLEOTIDE SEQUENCE</scope>
    <source>
        <strain evidence="1">PCC 11802</strain>
    </source>
</reference>
<evidence type="ECO:0000313" key="1">
    <source>
        <dbReference type="EMBL" id="QFZ91193.2"/>
    </source>
</evidence>
<sequence>MSQGDRLQCTIAGVGTAPQFDTELAKGQEQKVKVIAVSLF</sequence>
<dbReference type="RefSeq" id="WP_267127981.1">
    <property type="nucleotide sequence ID" value="NZ_CP034671.2"/>
</dbReference>
<protein>
    <submittedName>
        <fullName evidence="1">Uncharacterized protein</fullName>
    </submittedName>
</protein>
<gene>
    <name evidence="1" type="ORF">EKO22_01260</name>
</gene>
<accession>A0AAT9JYB9</accession>
<name>A0AAT9JYB9_SYNEL</name>
<dbReference type="AlphaFoldDB" id="A0AAT9JYB9"/>
<dbReference type="EMBL" id="CP034671">
    <property type="protein sequence ID" value="QFZ91193.2"/>
    <property type="molecule type" value="Genomic_DNA"/>
</dbReference>